<evidence type="ECO:0000313" key="4">
    <source>
        <dbReference type="Proteomes" id="UP001196379"/>
    </source>
</evidence>
<evidence type="ECO:0000313" key="2">
    <source>
        <dbReference type="EMBL" id="MBV6546448.1"/>
    </source>
</evidence>
<gene>
    <name evidence="1" type="ORF">HT657_01920</name>
    <name evidence="2" type="ORF">HT672_03955</name>
</gene>
<organism evidence="2 3">
    <name type="scientific">Ursidibacter maritimus</name>
    <dbReference type="NCBI Taxonomy" id="1331689"/>
    <lineage>
        <taxon>Bacteria</taxon>
        <taxon>Pseudomonadati</taxon>
        <taxon>Pseudomonadota</taxon>
        <taxon>Gammaproteobacteria</taxon>
        <taxon>Pasteurellales</taxon>
        <taxon>Pasteurellaceae</taxon>
        <taxon>Ursidibacter</taxon>
    </lineage>
</organism>
<accession>A0A949WM29</accession>
<dbReference type="EMBL" id="JABULY010000001">
    <property type="protein sequence ID" value="MBV6530914.1"/>
    <property type="molecule type" value="Genomic_DNA"/>
</dbReference>
<dbReference type="Proteomes" id="UP001196379">
    <property type="component" value="Unassembled WGS sequence"/>
</dbReference>
<evidence type="ECO:0000313" key="1">
    <source>
        <dbReference type="EMBL" id="MBV6530914.1"/>
    </source>
</evidence>
<keyword evidence="4" id="KW-1185">Reference proteome</keyword>
<dbReference type="OrthoDB" id="5678128at2"/>
<dbReference type="RefSeq" id="WP_157402680.1">
    <property type="nucleotide sequence ID" value="NZ_JABULY010000001.1"/>
</dbReference>
<evidence type="ECO:0000313" key="3">
    <source>
        <dbReference type="Proteomes" id="UP000732858"/>
    </source>
</evidence>
<dbReference type="GeneID" id="65548503"/>
<dbReference type="AlphaFoldDB" id="A0A949WM29"/>
<sequence>MSNVWWVNQSTRKGSPQNKIIWAPHKNKGNKNVPHWDSLLEANVGDTVFHYTNGYIVGMSKVIEKAEDSINPYSGNEQWDKYGKKLPIEFVKPIHKAQIPLNIRIQDKSVFDKNGNVKQGYFFLIGTELDRKLKSLMSI</sequence>
<comment type="caution">
    <text evidence="2">The sequence shown here is derived from an EMBL/GenBank/DDBJ whole genome shotgun (WGS) entry which is preliminary data.</text>
</comment>
<protein>
    <recommendedName>
        <fullName evidence="5">EVE domain-containing protein</fullName>
    </recommendedName>
</protein>
<proteinExistence type="predicted"/>
<evidence type="ECO:0008006" key="5">
    <source>
        <dbReference type="Google" id="ProtNLM"/>
    </source>
</evidence>
<dbReference type="Proteomes" id="UP000732858">
    <property type="component" value="Unassembled WGS sequence"/>
</dbReference>
<dbReference type="EMBL" id="JABUMC010000006">
    <property type="protein sequence ID" value="MBV6546448.1"/>
    <property type="molecule type" value="Genomic_DNA"/>
</dbReference>
<name>A0A949WM29_9PAST</name>
<reference evidence="2 4" key="1">
    <citation type="journal article" date="2021" name="Mol. Ecol.">
        <title>Polar bear-adapted Ursidibacter maritimus are remarkably conserved after generations in captivity.</title>
        <authorList>
            <person name="Espinosa-Gongora C."/>
            <person name="Hansen M.J."/>
            <person name="Bertelsen M.F."/>
            <person name="Bojesen A.M."/>
        </authorList>
    </citation>
    <scope>NUCLEOTIDE SEQUENCE</scope>
    <source>
        <strain evidence="2">Pb43105x</strain>
        <strain evidence="1 4">Pb43106</strain>
    </source>
</reference>